<sequence length="166" mass="18614">MNRRLALSTLLAMPLLASLPACGFRLRGTASFPFRRLYIGLPANSAMGAELRRAVRGGSTTEVVDDQKSADAILEVLKDAREKTIVAVTPAGVVREYKLTQRFEFRLRDQQGNELIAPSEIVLTRDLTYNEVNALAKDYEEAQLYRDMQKDIVQQLIRRMSAAKVV</sequence>
<proteinExistence type="predicted"/>
<evidence type="ECO:0000313" key="2">
    <source>
        <dbReference type="Proteomes" id="UP000004277"/>
    </source>
</evidence>
<accession>A0ACD3SJW1</accession>
<name>A0ACD3SJW1_9BURK</name>
<reference evidence="1" key="1">
    <citation type="submission" date="2019-05" db="EMBL/GenBank/DDBJ databases">
        <title>Revised genome assembly of Burkholderiaceae (previously Ralstonia) sp. PBA.</title>
        <authorList>
            <person name="Gan H.M."/>
        </authorList>
    </citation>
    <scope>NUCLEOTIDE SEQUENCE</scope>
    <source>
        <strain evidence="1">PBA</strain>
    </source>
</reference>
<gene>
    <name evidence="1" type="ORF">MW7_015315</name>
</gene>
<keyword evidence="2" id="KW-1185">Reference proteome</keyword>
<comment type="caution">
    <text evidence="1">The sequence shown here is derived from an EMBL/GenBank/DDBJ whole genome shotgun (WGS) entry which is preliminary data.</text>
</comment>
<protein>
    <submittedName>
        <fullName evidence="1">Uncharacterized protein</fullName>
    </submittedName>
</protein>
<dbReference type="EMBL" id="AKCV02000026">
    <property type="protein sequence ID" value="TMS56459.1"/>
    <property type="molecule type" value="Genomic_DNA"/>
</dbReference>
<evidence type="ECO:0000313" key="1">
    <source>
        <dbReference type="EMBL" id="TMS56459.1"/>
    </source>
</evidence>
<dbReference type="Proteomes" id="UP000004277">
    <property type="component" value="Unassembled WGS sequence"/>
</dbReference>
<organism evidence="1 2">
    <name type="scientific">Imbroritus primus</name>
    <dbReference type="NCBI Taxonomy" id="3058603"/>
    <lineage>
        <taxon>Bacteria</taxon>
        <taxon>Pseudomonadati</taxon>
        <taxon>Pseudomonadota</taxon>
        <taxon>Betaproteobacteria</taxon>
        <taxon>Burkholderiales</taxon>
        <taxon>Burkholderiaceae</taxon>
        <taxon>Imbroritus</taxon>
    </lineage>
</organism>